<reference evidence="4 5" key="1">
    <citation type="submission" date="2024-05" db="EMBL/GenBank/DDBJ databases">
        <title>A draft genome resource for the thread blight pathogen Marasmius tenuissimus strain MS-2.</title>
        <authorList>
            <person name="Yulfo-Soto G.E."/>
            <person name="Baruah I.K."/>
            <person name="Amoako-Attah I."/>
            <person name="Bukari Y."/>
            <person name="Meinhardt L.W."/>
            <person name="Bailey B.A."/>
            <person name="Cohen S.P."/>
        </authorList>
    </citation>
    <scope>NUCLEOTIDE SEQUENCE [LARGE SCALE GENOMIC DNA]</scope>
    <source>
        <strain evidence="4 5">MS-2</strain>
    </source>
</reference>
<dbReference type="SMART" id="SM00220">
    <property type="entry name" value="S_TKc"/>
    <property type="match status" value="1"/>
</dbReference>
<keyword evidence="5" id="KW-1185">Reference proteome</keyword>
<dbReference type="SUPFAM" id="SSF56112">
    <property type="entry name" value="Protein kinase-like (PK-like)"/>
    <property type="match status" value="1"/>
</dbReference>
<proteinExistence type="predicted"/>
<feature type="compositionally biased region" description="Basic and acidic residues" evidence="1">
    <location>
        <begin position="627"/>
        <end position="660"/>
    </location>
</feature>
<dbReference type="Pfam" id="PF07714">
    <property type="entry name" value="PK_Tyr_Ser-Thr"/>
    <property type="match status" value="1"/>
</dbReference>
<feature type="compositionally biased region" description="Basic and acidic residues" evidence="1">
    <location>
        <begin position="680"/>
        <end position="696"/>
    </location>
</feature>
<feature type="compositionally biased region" description="Acidic residues" evidence="1">
    <location>
        <begin position="661"/>
        <end position="679"/>
    </location>
</feature>
<feature type="region of interest" description="Disordered" evidence="1">
    <location>
        <begin position="453"/>
        <end position="509"/>
    </location>
</feature>
<evidence type="ECO:0000313" key="5">
    <source>
        <dbReference type="Proteomes" id="UP001437256"/>
    </source>
</evidence>
<feature type="compositionally biased region" description="Basic and acidic residues" evidence="1">
    <location>
        <begin position="797"/>
        <end position="823"/>
    </location>
</feature>
<evidence type="ECO:0000259" key="3">
    <source>
        <dbReference type="PROSITE" id="PS50011"/>
    </source>
</evidence>
<evidence type="ECO:0000256" key="2">
    <source>
        <dbReference type="SAM" id="SignalP"/>
    </source>
</evidence>
<feature type="chain" id="PRO_5045130620" description="Protein kinase domain-containing protein" evidence="2">
    <location>
        <begin position="31"/>
        <end position="979"/>
    </location>
</feature>
<dbReference type="CDD" id="cd21383">
    <property type="entry name" value="GAT_GGA_Tom1-like"/>
    <property type="match status" value="1"/>
</dbReference>
<feature type="compositionally biased region" description="Basic and acidic residues" evidence="1">
    <location>
        <begin position="853"/>
        <end position="882"/>
    </location>
</feature>
<feature type="compositionally biased region" description="Basic and acidic residues" evidence="1">
    <location>
        <begin position="968"/>
        <end position="979"/>
    </location>
</feature>
<feature type="region of interest" description="Disordered" evidence="1">
    <location>
        <begin position="853"/>
        <end position="979"/>
    </location>
</feature>
<feature type="compositionally biased region" description="Pro residues" evidence="1">
    <location>
        <begin position="916"/>
        <end position="930"/>
    </location>
</feature>
<gene>
    <name evidence="4" type="ORF">AAF712_011496</name>
</gene>
<dbReference type="PROSITE" id="PS00108">
    <property type="entry name" value="PROTEIN_KINASE_ST"/>
    <property type="match status" value="1"/>
</dbReference>
<dbReference type="PANTHER" id="PTHR44329">
    <property type="entry name" value="SERINE/THREONINE-PROTEIN KINASE TNNI3K-RELATED"/>
    <property type="match status" value="1"/>
</dbReference>
<feature type="compositionally biased region" description="Basic and acidic residues" evidence="1">
    <location>
        <begin position="568"/>
        <end position="580"/>
    </location>
</feature>
<feature type="region of interest" description="Disordered" evidence="1">
    <location>
        <begin position="796"/>
        <end position="823"/>
    </location>
</feature>
<feature type="region of interest" description="Disordered" evidence="1">
    <location>
        <begin position="568"/>
        <end position="723"/>
    </location>
</feature>
<accession>A0ABR2ZJZ5</accession>
<dbReference type="SUPFAM" id="SSF89009">
    <property type="entry name" value="GAT-like domain"/>
    <property type="match status" value="1"/>
</dbReference>
<dbReference type="Proteomes" id="UP001437256">
    <property type="component" value="Unassembled WGS sequence"/>
</dbReference>
<protein>
    <recommendedName>
        <fullName evidence="3">Protein kinase domain-containing protein</fullName>
    </recommendedName>
</protein>
<sequence>MVPHCPADIRLPRIGTPCLLLATILKVAFSGEGEMMSLTGTDQQLARHLEEVFGDKEKLRGFLGQTGEDAQNWLDRLQQLTDTPDLNVTTQLRSSMFTVMIRLSKLSGLHPRSLLMRNVHKVGKHPIAAGGFGDVWKGVIGQSESEGQLVCLKVSKVYVKSDLDTLFKEYLREALVWRQLSHQNVLPFLGIFYLKDDRQFCLISPWMENGNLLQYLKATLRANVDHLALVYDVAAGLAYLHGEKVVHGDLKGLNILITPEGRACITDFGLSRIADTLALKLTTSSARPAGTARWLSQEILQGGSGPTKESDVYAFACVCYEIYTALPPFHELTNDAAVIFHVVVSKKCPARPVEASELDDGMWNIMEACWSADPTFRPNAAKVLDRIESEALVERKRLINAEPWPPQWASHSLAHESYKHEHPADLEGGVEVSNPQIQSLSIRDGITTQLDAELASPNPHPQPPVADADDLDPGLDRLSDSDKGKRPVANRQKGSWWQKLRPNKREQRKRTSFMYDRIAAASEAGWLSKWTAGGHEKGKDHTPAASYGSANKEYASFQTLWRKVKPRDKPEEGIPFDPHDPTFNPSAHVNGNSRPNIESYSWPELHPNEHLAAQKQLADSDQTQLPGRHDINKKQPPKPDDEFMKAESGERHLDRRRDSDGELWEEDEGEDQSQDEYGDSDNKEPSSRKNTDQDPSRKHKKDHRSSREREWDTNQEIIPPEIIPPEEDFQRLFQECTIGKGNASLLSQALVHTTPEDFLSDSTGGQSSEIIREFRVKCIASQELVAAQIPWASAGAERSRRNLSAKREAEGKPIAREEDGETTEEKLLANLLGANEELLAALGQYEDLERVAKERKAEEDNKKDVEGRRARDEIERQLHQEELYLSSSRAAPMSARSPSANLHPGGARVPSKSPSSSPPMPPPPVPPHIPSPDGCSKMADGTEQQSQSSPLEEDIQTRRARRGPRGPRNPDRRGSDFTR</sequence>
<organism evidence="4 5">
    <name type="scientific">Marasmius tenuissimus</name>
    <dbReference type="NCBI Taxonomy" id="585030"/>
    <lineage>
        <taxon>Eukaryota</taxon>
        <taxon>Fungi</taxon>
        <taxon>Dikarya</taxon>
        <taxon>Basidiomycota</taxon>
        <taxon>Agaricomycotina</taxon>
        <taxon>Agaricomycetes</taxon>
        <taxon>Agaricomycetidae</taxon>
        <taxon>Agaricales</taxon>
        <taxon>Marasmiineae</taxon>
        <taxon>Marasmiaceae</taxon>
        <taxon>Marasmius</taxon>
    </lineage>
</organism>
<feature type="domain" description="Protein kinase" evidence="3">
    <location>
        <begin position="121"/>
        <end position="392"/>
    </location>
</feature>
<dbReference type="EMBL" id="JBBXMP010000127">
    <property type="protein sequence ID" value="KAL0061688.1"/>
    <property type="molecule type" value="Genomic_DNA"/>
</dbReference>
<feature type="compositionally biased region" description="Low complexity" evidence="1">
    <location>
        <begin position="886"/>
        <end position="900"/>
    </location>
</feature>
<evidence type="ECO:0000256" key="1">
    <source>
        <dbReference type="SAM" id="MobiDB-lite"/>
    </source>
</evidence>
<feature type="compositionally biased region" description="Polar residues" evidence="1">
    <location>
        <begin position="583"/>
        <end position="599"/>
    </location>
</feature>
<dbReference type="InterPro" id="IPR001245">
    <property type="entry name" value="Ser-Thr/Tyr_kinase_cat_dom"/>
</dbReference>
<dbReference type="PROSITE" id="PS50011">
    <property type="entry name" value="PROTEIN_KINASE_DOM"/>
    <property type="match status" value="1"/>
</dbReference>
<feature type="signal peptide" evidence="2">
    <location>
        <begin position="1"/>
        <end position="30"/>
    </location>
</feature>
<dbReference type="PANTHER" id="PTHR44329:SF214">
    <property type="entry name" value="PROTEIN KINASE DOMAIN-CONTAINING PROTEIN"/>
    <property type="match status" value="1"/>
</dbReference>
<name>A0ABR2ZJZ5_9AGAR</name>
<feature type="compositionally biased region" description="Basic and acidic residues" evidence="1">
    <location>
        <begin position="474"/>
        <end position="485"/>
    </location>
</feature>
<dbReference type="Gene3D" id="1.10.510.10">
    <property type="entry name" value="Transferase(Phosphotransferase) domain 1"/>
    <property type="match status" value="1"/>
</dbReference>
<dbReference type="InterPro" id="IPR011009">
    <property type="entry name" value="Kinase-like_dom_sf"/>
</dbReference>
<evidence type="ECO:0000313" key="4">
    <source>
        <dbReference type="EMBL" id="KAL0061688.1"/>
    </source>
</evidence>
<dbReference type="InterPro" id="IPR051681">
    <property type="entry name" value="Ser/Thr_Kinases-Pseudokinases"/>
</dbReference>
<dbReference type="InterPro" id="IPR008271">
    <property type="entry name" value="Ser/Thr_kinase_AS"/>
</dbReference>
<dbReference type="InterPro" id="IPR000719">
    <property type="entry name" value="Prot_kinase_dom"/>
</dbReference>
<comment type="caution">
    <text evidence="4">The sequence shown here is derived from an EMBL/GenBank/DDBJ whole genome shotgun (WGS) entry which is preliminary data.</text>
</comment>
<keyword evidence="2" id="KW-0732">Signal</keyword>